<feature type="binding site" evidence="9">
    <location>
        <position position="95"/>
    </location>
    <ligand>
        <name>S-adenosyl-L-methionine</name>
        <dbReference type="ChEBI" id="CHEBI:59789"/>
    </ligand>
</feature>
<evidence type="ECO:0000256" key="5">
    <source>
        <dbReference type="ARBA" id="ARBA00022603"/>
    </source>
</evidence>
<comment type="catalytic activity">
    <reaction evidence="1 8">
        <text>[phosphatase 2A protein]-C-terminal L-leucine + S-adenosyl-L-methionine = [phosphatase 2A protein]-C-terminal L-leucine methyl ester + S-adenosyl-L-homocysteine</text>
        <dbReference type="Rhea" id="RHEA:48544"/>
        <dbReference type="Rhea" id="RHEA-COMP:12134"/>
        <dbReference type="Rhea" id="RHEA-COMP:12135"/>
        <dbReference type="ChEBI" id="CHEBI:57856"/>
        <dbReference type="ChEBI" id="CHEBI:59789"/>
        <dbReference type="ChEBI" id="CHEBI:90516"/>
        <dbReference type="ChEBI" id="CHEBI:90517"/>
        <dbReference type="EC" id="2.1.1.233"/>
    </reaction>
</comment>
<dbReference type="OrthoDB" id="203237at2759"/>
<comment type="function">
    <text evidence="8">Methylates the carboxyl group of the C-terminal leucine residue of protein phosphatase 2A catalytic subunits to form alpha-leucine ester residues.</text>
</comment>
<dbReference type="RefSeq" id="XP_018269578.1">
    <property type="nucleotide sequence ID" value="XM_018414618.1"/>
</dbReference>
<organism evidence="11 12">
    <name type="scientific">Rhodotorula graminis (strain WP1)</name>
    <dbReference type="NCBI Taxonomy" id="578459"/>
    <lineage>
        <taxon>Eukaryota</taxon>
        <taxon>Fungi</taxon>
        <taxon>Dikarya</taxon>
        <taxon>Basidiomycota</taxon>
        <taxon>Pucciniomycotina</taxon>
        <taxon>Microbotryomycetes</taxon>
        <taxon>Sporidiobolales</taxon>
        <taxon>Sporidiobolaceae</taxon>
        <taxon>Rhodotorula</taxon>
    </lineage>
</organism>
<feature type="binding site" evidence="9">
    <location>
        <position position="217"/>
    </location>
    <ligand>
        <name>S-adenosyl-L-methionine</name>
        <dbReference type="ChEBI" id="CHEBI:59789"/>
    </ligand>
</feature>
<feature type="binding site" evidence="9">
    <location>
        <begin position="171"/>
        <end position="172"/>
    </location>
    <ligand>
        <name>S-adenosyl-L-methionine</name>
        <dbReference type="ChEBI" id="CHEBI:59789"/>
    </ligand>
</feature>
<dbReference type="STRING" id="578459.A0A0P9FCU2"/>
<evidence type="ECO:0000256" key="9">
    <source>
        <dbReference type="PIRSR" id="PIRSR016305-1"/>
    </source>
</evidence>
<evidence type="ECO:0000256" key="2">
    <source>
        <dbReference type="ARBA" id="ARBA00010703"/>
    </source>
</evidence>
<dbReference type="AlphaFoldDB" id="A0A0P9FCU2"/>
<dbReference type="PANTHER" id="PTHR13600">
    <property type="entry name" value="LEUCINE CARBOXYL METHYLTRANSFERASE"/>
    <property type="match status" value="1"/>
</dbReference>
<dbReference type="Pfam" id="PF04072">
    <property type="entry name" value="LCM"/>
    <property type="match status" value="1"/>
</dbReference>
<evidence type="ECO:0000313" key="11">
    <source>
        <dbReference type="EMBL" id="KPV73529.1"/>
    </source>
</evidence>
<evidence type="ECO:0000256" key="3">
    <source>
        <dbReference type="ARBA" id="ARBA00012834"/>
    </source>
</evidence>
<feature type="compositionally biased region" description="Low complexity" evidence="10">
    <location>
        <begin position="183"/>
        <end position="194"/>
    </location>
</feature>
<dbReference type="GeneID" id="28975066"/>
<dbReference type="PIRSF" id="PIRSF016305">
    <property type="entry name" value="LCM_mtfrase"/>
    <property type="match status" value="1"/>
</dbReference>
<dbReference type="InterPro" id="IPR016651">
    <property type="entry name" value="LCMT1"/>
</dbReference>
<accession>A0A0P9FCU2</accession>
<comment type="similarity">
    <text evidence="2 8">Belongs to the methyltransferase superfamily. LCMT family.</text>
</comment>
<evidence type="ECO:0000256" key="6">
    <source>
        <dbReference type="ARBA" id="ARBA00022679"/>
    </source>
</evidence>
<keyword evidence="12" id="KW-1185">Reference proteome</keyword>
<dbReference type="SUPFAM" id="SSF53335">
    <property type="entry name" value="S-adenosyl-L-methionine-dependent methyltransferases"/>
    <property type="match status" value="1"/>
</dbReference>
<dbReference type="OMA" id="IIYEPIR"/>
<feature type="binding site" evidence="9">
    <location>
        <position position="64"/>
    </location>
    <ligand>
        <name>S-adenosyl-L-methionine</name>
        <dbReference type="ChEBI" id="CHEBI:59789"/>
    </ligand>
</feature>
<dbReference type="Proteomes" id="UP000053890">
    <property type="component" value="Unassembled WGS sequence"/>
</dbReference>
<feature type="region of interest" description="Disordered" evidence="10">
    <location>
        <begin position="183"/>
        <end position="204"/>
    </location>
</feature>
<evidence type="ECO:0000256" key="8">
    <source>
        <dbReference type="PIRNR" id="PIRNR016305"/>
    </source>
</evidence>
<keyword evidence="7 8" id="KW-0949">S-adenosyl-L-methionine</keyword>
<dbReference type="EC" id="2.1.1.233" evidence="3 8"/>
<protein>
    <recommendedName>
        <fullName evidence="4 8">Leucine carboxyl methyltransferase 1</fullName>
        <ecNumber evidence="3 8">2.1.1.233</ecNumber>
    </recommendedName>
</protein>
<evidence type="ECO:0000256" key="10">
    <source>
        <dbReference type="SAM" id="MobiDB-lite"/>
    </source>
</evidence>
<evidence type="ECO:0000256" key="1">
    <source>
        <dbReference type="ARBA" id="ARBA00000724"/>
    </source>
</evidence>
<name>A0A0P9FCU2_RHOGW</name>
<sequence length="389" mass="41876">MEHHSTLAEDAAVRSTDTDALVSRCSAASLAYLDDTISPLFLAPAQRRNLDRRPPLINLGTHARTYAIDRLVVDFLDLHRPRVGHQSPCQVVSLGAGTDSRFWRIRNSFQQQHRDWNCAHWVEVDFPEATSAKARVVASKPVLRDALGGNVKVEHGGQGLSSTLYSLLPGDIRSLDGLTSSLVSPTSSSSAPSSSDPPAPTRTAPLSPSLPTLLLLECVLVYVPPAAADALLAWFARTWGAPRPGGAEDRAPGGAVVMYDPFGLDDKFGEVMRRNLAARGLSLPGAPATPTLESLEARLVRAGARGQVGSRTVREIRERCLPRDELERVNALERIDEVEELNLVLEHYAVSWANLVPADDDEGAEGATSGRRGAGGIGLRDAVDRQEGL</sequence>
<dbReference type="InterPro" id="IPR029063">
    <property type="entry name" value="SAM-dependent_MTases_sf"/>
</dbReference>
<proteinExistence type="inferred from homology"/>
<dbReference type="EMBL" id="KQ474082">
    <property type="protein sequence ID" value="KPV73529.1"/>
    <property type="molecule type" value="Genomic_DNA"/>
</dbReference>
<evidence type="ECO:0000313" key="12">
    <source>
        <dbReference type="Proteomes" id="UP000053890"/>
    </source>
</evidence>
<dbReference type="GO" id="GO:0018423">
    <property type="term" value="F:protein C-terminal leucine carboxyl O-methyltransferase activity"/>
    <property type="evidence" value="ECO:0007669"/>
    <property type="project" value="UniProtKB-EC"/>
</dbReference>
<dbReference type="Gene3D" id="3.40.50.150">
    <property type="entry name" value="Vaccinia Virus protein VP39"/>
    <property type="match status" value="1"/>
</dbReference>
<reference evidence="11 12" key="1">
    <citation type="journal article" date="2015" name="Front. Microbiol.">
        <title>Genome sequence of the plant growth promoting endophytic yeast Rhodotorula graminis WP1.</title>
        <authorList>
            <person name="Firrincieli A."/>
            <person name="Otillar R."/>
            <person name="Salamov A."/>
            <person name="Schmutz J."/>
            <person name="Khan Z."/>
            <person name="Redman R.S."/>
            <person name="Fleck N.D."/>
            <person name="Lindquist E."/>
            <person name="Grigoriev I.V."/>
            <person name="Doty S.L."/>
        </authorList>
    </citation>
    <scope>NUCLEOTIDE SEQUENCE [LARGE SCALE GENOMIC DNA]</scope>
    <source>
        <strain evidence="11 12">WP1</strain>
    </source>
</reference>
<gene>
    <name evidence="11" type="ORF">RHOBADRAFT_45491</name>
</gene>
<feature type="region of interest" description="Disordered" evidence="10">
    <location>
        <begin position="361"/>
        <end position="389"/>
    </location>
</feature>
<dbReference type="PANTHER" id="PTHR13600:SF21">
    <property type="entry name" value="LEUCINE CARBOXYL METHYLTRANSFERASE 1"/>
    <property type="match status" value="1"/>
</dbReference>
<dbReference type="GO" id="GO:0032259">
    <property type="term" value="P:methylation"/>
    <property type="evidence" value="ECO:0007669"/>
    <property type="project" value="UniProtKB-KW"/>
</dbReference>
<evidence type="ECO:0000256" key="4">
    <source>
        <dbReference type="ARBA" id="ARBA00017497"/>
    </source>
</evidence>
<keyword evidence="5 8" id="KW-0489">Methyltransferase</keyword>
<dbReference type="InterPro" id="IPR007213">
    <property type="entry name" value="Ppm1/Ppm2/Tcmp"/>
</dbReference>
<evidence type="ECO:0000256" key="7">
    <source>
        <dbReference type="ARBA" id="ARBA00022691"/>
    </source>
</evidence>
<keyword evidence="6 8" id="KW-0808">Transferase</keyword>